<evidence type="ECO:0000313" key="2">
    <source>
        <dbReference type="Proteomes" id="UP000299102"/>
    </source>
</evidence>
<name>A0A4C1YJN9_EUMVA</name>
<comment type="caution">
    <text evidence="1">The sequence shown here is derived from an EMBL/GenBank/DDBJ whole genome shotgun (WGS) entry which is preliminary data.</text>
</comment>
<sequence>MQFLPTLRSKIGKSTEKNQTITSTSVPGVLKLSVHVPTTLSHDINARSAQYFKSRSFDGEVEHREETNVHVFGRLLKPAEAFEASDKRRPEWGLWPNYPLLKADPSPVGHQMGYTSGFVANLL</sequence>
<dbReference type="Proteomes" id="UP000299102">
    <property type="component" value="Unassembled WGS sequence"/>
</dbReference>
<proteinExistence type="predicted"/>
<dbReference type="EMBL" id="BGZK01001215">
    <property type="protein sequence ID" value="GBP74617.1"/>
    <property type="molecule type" value="Genomic_DNA"/>
</dbReference>
<dbReference type="AlphaFoldDB" id="A0A4C1YJN9"/>
<gene>
    <name evidence="1" type="ORF">EVAR_98484_1</name>
</gene>
<evidence type="ECO:0000313" key="1">
    <source>
        <dbReference type="EMBL" id="GBP74617.1"/>
    </source>
</evidence>
<protein>
    <submittedName>
        <fullName evidence="1">Uncharacterized protein</fullName>
    </submittedName>
</protein>
<organism evidence="1 2">
    <name type="scientific">Eumeta variegata</name>
    <name type="common">Bagworm moth</name>
    <name type="synonym">Eumeta japonica</name>
    <dbReference type="NCBI Taxonomy" id="151549"/>
    <lineage>
        <taxon>Eukaryota</taxon>
        <taxon>Metazoa</taxon>
        <taxon>Ecdysozoa</taxon>
        <taxon>Arthropoda</taxon>
        <taxon>Hexapoda</taxon>
        <taxon>Insecta</taxon>
        <taxon>Pterygota</taxon>
        <taxon>Neoptera</taxon>
        <taxon>Endopterygota</taxon>
        <taxon>Lepidoptera</taxon>
        <taxon>Glossata</taxon>
        <taxon>Ditrysia</taxon>
        <taxon>Tineoidea</taxon>
        <taxon>Psychidae</taxon>
        <taxon>Oiketicinae</taxon>
        <taxon>Eumeta</taxon>
    </lineage>
</organism>
<keyword evidence="2" id="KW-1185">Reference proteome</keyword>
<reference evidence="1 2" key="1">
    <citation type="journal article" date="2019" name="Commun. Biol.">
        <title>The bagworm genome reveals a unique fibroin gene that provides high tensile strength.</title>
        <authorList>
            <person name="Kono N."/>
            <person name="Nakamura H."/>
            <person name="Ohtoshi R."/>
            <person name="Tomita M."/>
            <person name="Numata K."/>
            <person name="Arakawa K."/>
        </authorList>
    </citation>
    <scope>NUCLEOTIDE SEQUENCE [LARGE SCALE GENOMIC DNA]</scope>
</reference>
<accession>A0A4C1YJN9</accession>